<accession>A0ABM0NQ28</accession>
<dbReference type="Pfam" id="PF12854">
    <property type="entry name" value="PPR_1"/>
    <property type="match status" value="1"/>
</dbReference>
<reference evidence="5" key="2">
    <citation type="submission" date="2025-08" db="UniProtKB">
        <authorList>
            <consortium name="RefSeq"/>
        </authorList>
    </citation>
    <scope>IDENTIFICATION</scope>
</reference>
<feature type="repeat" description="PPR" evidence="3">
    <location>
        <begin position="79"/>
        <end position="113"/>
    </location>
</feature>
<reference evidence="4" key="1">
    <citation type="journal article" date="2012" name="Nat. Commun.">
        <title>The genome of Prunus mume.</title>
        <authorList>
            <person name="Zhang Q."/>
            <person name="Chen W."/>
            <person name="Sun L."/>
            <person name="Zhao F."/>
            <person name="Huang B."/>
            <person name="Yang W."/>
            <person name="Tao Y."/>
            <person name="Wang J."/>
            <person name="Yuan Z."/>
            <person name="Fan G."/>
            <person name="Xing Z."/>
            <person name="Han C."/>
            <person name="Pan H."/>
            <person name="Zhong X."/>
            <person name="Shi W."/>
            <person name="Liang X."/>
            <person name="Du D."/>
            <person name="Sun F."/>
            <person name="Xu Z."/>
            <person name="Hao R."/>
            <person name="Lv T."/>
            <person name="Lv Y."/>
            <person name="Zheng Z."/>
            <person name="Sun M."/>
            <person name="Luo L."/>
            <person name="Cai M."/>
            <person name="Gao Y."/>
            <person name="Wang J."/>
            <person name="Yin Y."/>
            <person name="Xu X."/>
            <person name="Cheng T."/>
            <person name="Wang J."/>
        </authorList>
    </citation>
    <scope>NUCLEOTIDE SEQUENCE [LARGE SCALE GENOMIC DNA]</scope>
</reference>
<proteinExistence type="inferred from homology"/>
<dbReference type="InterPro" id="IPR011990">
    <property type="entry name" value="TPR-like_helical_dom_sf"/>
</dbReference>
<dbReference type="Proteomes" id="UP000694861">
    <property type="component" value="Linkage group LG1"/>
</dbReference>
<dbReference type="PANTHER" id="PTHR47941">
    <property type="entry name" value="PENTATRICOPEPTIDE REPEAT-CONTAINING PROTEIN 3, MITOCHONDRIAL"/>
    <property type="match status" value="1"/>
</dbReference>
<feature type="repeat" description="PPR" evidence="3">
    <location>
        <begin position="44"/>
        <end position="78"/>
    </location>
</feature>
<feature type="repeat" description="PPR" evidence="3">
    <location>
        <begin position="173"/>
        <end position="207"/>
    </location>
</feature>
<feature type="repeat" description="PPR" evidence="3">
    <location>
        <begin position="114"/>
        <end position="148"/>
    </location>
</feature>
<dbReference type="GeneID" id="103327565"/>
<evidence type="ECO:0000256" key="3">
    <source>
        <dbReference type="PROSITE-ProRule" id="PRU00708"/>
    </source>
</evidence>
<dbReference type="NCBIfam" id="TIGR00756">
    <property type="entry name" value="PPR"/>
    <property type="match status" value="5"/>
</dbReference>
<evidence type="ECO:0000256" key="2">
    <source>
        <dbReference type="ARBA" id="ARBA00022737"/>
    </source>
</evidence>
<sequence>MTAIGVEPNTFTYNCLMEGYCLHRDMNKAKGIFDLMLKKGSIVDVFSYTILINGYCNKRRMKEAMHLFEEMTRKRMIPDTVTYTTLIGGFCKDRRIDDAQNIFSKMKVGGPLPNISTYSVLLDGLGRNGHIDMALKFFGELECSNVDFGISPYNILIDEALLRGMEEKGCSPDSVTYNTIIQRFLLNDELSRAQKLIQEMVAKGFSADDLTTTMIVDLIDEGKLDTDLHPVEKKKSE</sequence>
<comment type="similarity">
    <text evidence="1">Belongs to the PPR family. P subfamily.</text>
</comment>
<protein>
    <submittedName>
        <fullName evidence="5">Pentatricopeptide repeat-containing protein At1g62590-like</fullName>
    </submittedName>
</protein>
<dbReference type="Pfam" id="PF13041">
    <property type="entry name" value="PPR_2"/>
    <property type="match status" value="3"/>
</dbReference>
<evidence type="ECO:0000313" key="4">
    <source>
        <dbReference type="Proteomes" id="UP000694861"/>
    </source>
</evidence>
<name>A0ABM0NQ28_PRUMU</name>
<dbReference type="PROSITE" id="PS51375">
    <property type="entry name" value="PPR"/>
    <property type="match status" value="5"/>
</dbReference>
<evidence type="ECO:0000256" key="1">
    <source>
        <dbReference type="ARBA" id="ARBA00007626"/>
    </source>
</evidence>
<dbReference type="Gene3D" id="1.25.40.10">
    <property type="entry name" value="Tetratricopeptide repeat domain"/>
    <property type="match status" value="3"/>
</dbReference>
<feature type="repeat" description="PPR" evidence="3">
    <location>
        <begin position="9"/>
        <end position="43"/>
    </location>
</feature>
<keyword evidence="2" id="KW-0677">Repeat</keyword>
<dbReference type="RefSeq" id="XP_008228123.1">
    <property type="nucleotide sequence ID" value="XM_008229901.1"/>
</dbReference>
<evidence type="ECO:0000313" key="5">
    <source>
        <dbReference type="RefSeq" id="XP_008228123.1"/>
    </source>
</evidence>
<gene>
    <name evidence="5" type="primary">LOC103327565</name>
</gene>
<dbReference type="InterPro" id="IPR002885">
    <property type="entry name" value="PPR_rpt"/>
</dbReference>
<organism evidence="4 5">
    <name type="scientific">Prunus mume</name>
    <name type="common">Japanese apricot</name>
    <name type="synonym">Armeniaca mume</name>
    <dbReference type="NCBI Taxonomy" id="102107"/>
    <lineage>
        <taxon>Eukaryota</taxon>
        <taxon>Viridiplantae</taxon>
        <taxon>Streptophyta</taxon>
        <taxon>Embryophyta</taxon>
        <taxon>Tracheophyta</taxon>
        <taxon>Spermatophyta</taxon>
        <taxon>Magnoliopsida</taxon>
        <taxon>eudicotyledons</taxon>
        <taxon>Gunneridae</taxon>
        <taxon>Pentapetalae</taxon>
        <taxon>rosids</taxon>
        <taxon>fabids</taxon>
        <taxon>Rosales</taxon>
        <taxon>Rosaceae</taxon>
        <taxon>Amygdaloideae</taxon>
        <taxon>Amygdaleae</taxon>
        <taxon>Prunus</taxon>
    </lineage>
</organism>
<keyword evidence="4" id="KW-1185">Reference proteome</keyword>